<reference evidence="2 3" key="1">
    <citation type="journal article" date="2013" name="Genome Biol.">
        <title>The genome sequence of the most widely cultivated cacao type and its use to identify candidate genes regulating pod color.</title>
        <authorList>
            <person name="Motamayor J.C."/>
            <person name="Mockaitis K."/>
            <person name="Schmutz J."/>
            <person name="Haiminen N."/>
            <person name="Iii D.L."/>
            <person name="Cornejo O."/>
            <person name="Findley S.D."/>
            <person name="Zheng P."/>
            <person name="Utro F."/>
            <person name="Royaert S."/>
            <person name="Saski C."/>
            <person name="Jenkins J."/>
            <person name="Podicheti R."/>
            <person name="Zhao M."/>
            <person name="Scheffler B.E."/>
            <person name="Stack J.C."/>
            <person name="Feltus F.A."/>
            <person name="Mustiga G.M."/>
            <person name="Amores F."/>
            <person name="Phillips W."/>
            <person name="Marelli J.P."/>
            <person name="May G.D."/>
            <person name="Shapiro H."/>
            <person name="Ma J."/>
            <person name="Bustamante C.D."/>
            <person name="Schnell R.J."/>
            <person name="Main D."/>
            <person name="Gilbert D."/>
            <person name="Parida L."/>
            <person name="Kuhn D.N."/>
        </authorList>
    </citation>
    <scope>NUCLEOTIDE SEQUENCE [LARGE SCALE GENOMIC DNA]</scope>
    <source>
        <strain evidence="3">cv. Matina 1-6</strain>
    </source>
</reference>
<feature type="transmembrane region" description="Helical" evidence="1">
    <location>
        <begin position="7"/>
        <end position="24"/>
    </location>
</feature>
<keyword evidence="1" id="KW-1133">Transmembrane helix</keyword>
<proteinExistence type="predicted"/>
<dbReference type="AlphaFoldDB" id="A0A061FWM9"/>
<name>A0A061FWM9_THECC</name>
<dbReference type="Proteomes" id="UP000026915">
    <property type="component" value="Chromosome 3"/>
</dbReference>
<dbReference type="EMBL" id="CM001881">
    <property type="protein sequence ID" value="EOY21651.1"/>
    <property type="molecule type" value="Genomic_DNA"/>
</dbReference>
<evidence type="ECO:0000256" key="1">
    <source>
        <dbReference type="SAM" id="Phobius"/>
    </source>
</evidence>
<accession>A0A061FWM9</accession>
<keyword evidence="3" id="KW-1185">Reference proteome</keyword>
<organism evidence="2 3">
    <name type="scientific">Theobroma cacao</name>
    <name type="common">Cacao</name>
    <name type="synonym">Cocoa</name>
    <dbReference type="NCBI Taxonomy" id="3641"/>
    <lineage>
        <taxon>Eukaryota</taxon>
        <taxon>Viridiplantae</taxon>
        <taxon>Streptophyta</taxon>
        <taxon>Embryophyta</taxon>
        <taxon>Tracheophyta</taxon>
        <taxon>Spermatophyta</taxon>
        <taxon>Magnoliopsida</taxon>
        <taxon>eudicotyledons</taxon>
        <taxon>Gunneridae</taxon>
        <taxon>Pentapetalae</taxon>
        <taxon>rosids</taxon>
        <taxon>malvids</taxon>
        <taxon>Malvales</taxon>
        <taxon>Malvaceae</taxon>
        <taxon>Byttnerioideae</taxon>
        <taxon>Theobroma</taxon>
    </lineage>
</organism>
<sequence length="82" mass="9367">MFVASKDGGFALLVIFICCAMMMYDAYKVVTLSFALAMRCDMMLLFAAAMRHDMILYVVCRLATVRDYVMSREDHSMICIMV</sequence>
<protein>
    <submittedName>
        <fullName evidence="2">Uncharacterized protein</fullName>
    </submittedName>
</protein>
<keyword evidence="1" id="KW-0472">Membrane</keyword>
<dbReference type="InParanoid" id="A0A061FWM9"/>
<evidence type="ECO:0000313" key="3">
    <source>
        <dbReference type="Proteomes" id="UP000026915"/>
    </source>
</evidence>
<dbReference type="HOGENOM" id="CLU_2563016_0_0_1"/>
<evidence type="ECO:0000313" key="2">
    <source>
        <dbReference type="EMBL" id="EOY21651.1"/>
    </source>
</evidence>
<dbReference type="Gramene" id="EOY21651">
    <property type="protein sequence ID" value="EOY21651"/>
    <property type="gene ID" value="TCM_013664"/>
</dbReference>
<keyword evidence="1" id="KW-0812">Transmembrane</keyword>
<gene>
    <name evidence="2" type="ORF">TCM_013664</name>
</gene>